<dbReference type="AlphaFoldDB" id="A0A369TAC5"/>
<gene>
    <name evidence="2" type="ORF">DRB17_08605</name>
</gene>
<keyword evidence="2" id="KW-0808">Transferase</keyword>
<dbReference type="Gene3D" id="3.40.50.2000">
    <property type="entry name" value="Glycogen Phosphorylase B"/>
    <property type="match status" value="2"/>
</dbReference>
<dbReference type="InterPro" id="IPR028098">
    <property type="entry name" value="Glyco_trans_4-like_N"/>
</dbReference>
<evidence type="ECO:0000313" key="3">
    <source>
        <dbReference type="Proteomes" id="UP000253941"/>
    </source>
</evidence>
<reference evidence="2 3" key="1">
    <citation type="submission" date="2018-07" db="EMBL/GenBank/DDBJ databases">
        <title>Venubactetium sediminum gen. nov., sp. nov., isolated from a marine solar saltern.</title>
        <authorList>
            <person name="Wang S."/>
        </authorList>
    </citation>
    <scope>NUCLEOTIDE SEQUENCE [LARGE SCALE GENOMIC DNA]</scope>
    <source>
        <strain evidence="2 3">WD2A32</strain>
    </source>
</reference>
<protein>
    <submittedName>
        <fullName evidence="2">Glycosyltransferase WbuB</fullName>
    </submittedName>
</protein>
<sequence>MTALTGRRELAAEPASKPGLGRRVLIVVENLPVPFDRRVWSEATTLAAAGYDVSVICPMGKGHDAEYELLEGVHIHRHPLPFEAHGALGYLREYGNALWHELRLALKVRSQRGIDVIHGCNPPDLIFLVAWALRPFGVRYIFDHHDICPELFETKFGKRGLLWGATRLLERLTFGTATVSIATNESYAEIARRRGKMRAEDVFVVRSGPKIERLELRPAKPELKKGASHLIGYVGVIGQQEGLDLLLDAAEHLIHELGRRDVHFGIVGGGPELPLVVADCERRGLADWFTFTGRAPDDHLLDMLNTADICVNPDRVTPMNDLSTMNKILEYMTLKKPIVQFDMKEGRESAGEASLYATRNDPVDFARKIAELLDDPKRRERMGEIGRERVETRFSWDHSAPVLLAAYDRAFQKAGRV</sequence>
<dbReference type="InterPro" id="IPR050194">
    <property type="entry name" value="Glycosyltransferase_grp1"/>
</dbReference>
<feature type="domain" description="Glycosyltransferase subfamily 4-like N-terminal" evidence="1">
    <location>
        <begin position="37"/>
        <end position="207"/>
    </location>
</feature>
<dbReference type="Pfam" id="PF13579">
    <property type="entry name" value="Glyco_trans_4_4"/>
    <property type="match status" value="1"/>
</dbReference>
<dbReference type="GO" id="GO:0016757">
    <property type="term" value="F:glycosyltransferase activity"/>
    <property type="evidence" value="ECO:0007669"/>
    <property type="project" value="UniProtKB-ARBA"/>
</dbReference>
<organism evidence="2 3">
    <name type="scientific">Ferruginivarius sediminum</name>
    <dbReference type="NCBI Taxonomy" id="2661937"/>
    <lineage>
        <taxon>Bacteria</taxon>
        <taxon>Pseudomonadati</taxon>
        <taxon>Pseudomonadota</taxon>
        <taxon>Alphaproteobacteria</taxon>
        <taxon>Rhodospirillales</taxon>
        <taxon>Rhodospirillaceae</taxon>
        <taxon>Ferruginivarius</taxon>
    </lineage>
</organism>
<dbReference type="CDD" id="cd03794">
    <property type="entry name" value="GT4_WbuB-like"/>
    <property type="match status" value="1"/>
</dbReference>
<proteinExistence type="predicted"/>
<dbReference type="Pfam" id="PF13692">
    <property type="entry name" value="Glyco_trans_1_4"/>
    <property type="match status" value="1"/>
</dbReference>
<keyword evidence="3" id="KW-1185">Reference proteome</keyword>
<comment type="caution">
    <text evidence="2">The sequence shown here is derived from an EMBL/GenBank/DDBJ whole genome shotgun (WGS) entry which is preliminary data.</text>
</comment>
<dbReference type="EMBL" id="QPMH01000006">
    <property type="protein sequence ID" value="RDD62281.1"/>
    <property type="molecule type" value="Genomic_DNA"/>
</dbReference>
<dbReference type="PANTHER" id="PTHR45947">
    <property type="entry name" value="SULFOQUINOVOSYL TRANSFERASE SQD2"/>
    <property type="match status" value="1"/>
</dbReference>
<dbReference type="Proteomes" id="UP000253941">
    <property type="component" value="Unassembled WGS sequence"/>
</dbReference>
<dbReference type="PANTHER" id="PTHR45947:SF3">
    <property type="entry name" value="SULFOQUINOVOSYL TRANSFERASE SQD2"/>
    <property type="match status" value="1"/>
</dbReference>
<dbReference type="SUPFAM" id="SSF53756">
    <property type="entry name" value="UDP-Glycosyltransferase/glycogen phosphorylase"/>
    <property type="match status" value="1"/>
</dbReference>
<evidence type="ECO:0000259" key="1">
    <source>
        <dbReference type="Pfam" id="PF13579"/>
    </source>
</evidence>
<dbReference type="RefSeq" id="WP_114581794.1">
    <property type="nucleotide sequence ID" value="NZ_QPMH01000006.1"/>
</dbReference>
<evidence type="ECO:0000313" key="2">
    <source>
        <dbReference type="EMBL" id="RDD62281.1"/>
    </source>
</evidence>
<name>A0A369TAC5_9PROT</name>
<accession>A0A369TAC5</accession>